<evidence type="ECO:0000313" key="19">
    <source>
        <dbReference type="EMBL" id="GER87098.1"/>
    </source>
</evidence>
<dbReference type="InterPro" id="IPR001460">
    <property type="entry name" value="PCN-bd_Tpept"/>
</dbReference>
<evidence type="ECO:0000256" key="8">
    <source>
        <dbReference type="ARBA" id="ARBA00022960"/>
    </source>
</evidence>
<feature type="compositionally biased region" description="Low complexity" evidence="15">
    <location>
        <begin position="66"/>
        <end position="76"/>
    </location>
</feature>
<reference evidence="19 20" key="1">
    <citation type="submission" date="2019-10" db="EMBL/GenBank/DDBJ databases">
        <title>Dictyobacter vulcani sp. nov., within the class Ktedonobacteria, isolated from soil of volcanic Mt. Zao.</title>
        <authorList>
            <person name="Zheng Y."/>
            <person name="Wang C.M."/>
            <person name="Sakai Y."/>
            <person name="Abe K."/>
            <person name="Yokota A."/>
            <person name="Yabe S."/>
        </authorList>
    </citation>
    <scope>NUCLEOTIDE SEQUENCE [LARGE SCALE GENOMIC DNA]</scope>
    <source>
        <strain evidence="19 20">W12</strain>
    </source>
</reference>
<feature type="compositionally biased region" description="Pro residues" evidence="15">
    <location>
        <begin position="80"/>
        <end position="95"/>
    </location>
</feature>
<name>A0A5J4KDL3_9CHLR</name>
<dbReference type="GO" id="GO:0006508">
    <property type="term" value="P:proteolysis"/>
    <property type="evidence" value="ECO:0007669"/>
    <property type="project" value="UniProtKB-KW"/>
</dbReference>
<feature type="compositionally biased region" description="Low complexity" evidence="15">
    <location>
        <begin position="110"/>
        <end position="124"/>
    </location>
</feature>
<comment type="catalytic activity">
    <reaction evidence="13">
        <text>Preferential cleavage: (Ac)2-L-Lys-D-Ala-|-D-Ala. Also transpeptidation of peptidyl-alanyl moieties that are N-acyl substituents of D-alanine.</text>
        <dbReference type="EC" id="3.4.16.4"/>
    </reaction>
</comment>
<dbReference type="Proteomes" id="UP000326912">
    <property type="component" value="Unassembled WGS sequence"/>
</dbReference>
<evidence type="ECO:0000256" key="4">
    <source>
        <dbReference type="ARBA" id="ARBA00022670"/>
    </source>
</evidence>
<keyword evidence="8" id="KW-0133">Cell shape</keyword>
<proteinExistence type="predicted"/>
<dbReference type="AlphaFoldDB" id="A0A5J4KDL3"/>
<evidence type="ECO:0000256" key="3">
    <source>
        <dbReference type="ARBA" id="ARBA00022645"/>
    </source>
</evidence>
<feature type="domain" description="Penicillin-binding protein transpeptidase" evidence="17">
    <location>
        <begin position="698"/>
        <end position="902"/>
    </location>
</feature>
<feature type="compositionally biased region" description="Low complexity" evidence="15">
    <location>
        <begin position="32"/>
        <end position="53"/>
    </location>
</feature>
<keyword evidence="5" id="KW-0328">Glycosyltransferase</keyword>
<dbReference type="InterPro" id="IPR023346">
    <property type="entry name" value="Lysozyme-like_dom_sf"/>
</dbReference>
<dbReference type="InterPro" id="IPR012338">
    <property type="entry name" value="Beta-lactam/transpept-like"/>
</dbReference>
<dbReference type="GO" id="GO:0008658">
    <property type="term" value="F:penicillin binding"/>
    <property type="evidence" value="ECO:0007669"/>
    <property type="project" value="InterPro"/>
</dbReference>
<gene>
    <name evidence="19" type="ORF">KDW_12600</name>
</gene>
<evidence type="ECO:0000256" key="7">
    <source>
        <dbReference type="ARBA" id="ARBA00022801"/>
    </source>
</evidence>
<feature type="compositionally biased region" description="Polar residues" evidence="15">
    <location>
        <begin position="1"/>
        <end position="16"/>
    </location>
</feature>
<feature type="region of interest" description="Disordered" evidence="15">
    <location>
        <begin position="1"/>
        <end position="136"/>
    </location>
</feature>
<evidence type="ECO:0000256" key="2">
    <source>
        <dbReference type="ARBA" id="ARBA00022475"/>
    </source>
</evidence>
<dbReference type="InterPro" id="IPR001264">
    <property type="entry name" value="Glyco_trans_51"/>
</dbReference>
<dbReference type="GO" id="GO:0008360">
    <property type="term" value="P:regulation of cell shape"/>
    <property type="evidence" value="ECO:0007669"/>
    <property type="project" value="UniProtKB-KW"/>
</dbReference>
<feature type="domain" description="Glycosyl transferase family 51" evidence="18">
    <location>
        <begin position="288"/>
        <end position="476"/>
    </location>
</feature>
<comment type="caution">
    <text evidence="19">The sequence shown here is derived from an EMBL/GenBank/DDBJ whole genome shotgun (WGS) entry which is preliminary data.</text>
</comment>
<protein>
    <submittedName>
        <fullName evidence="19">Uncharacterized protein</fullName>
    </submittedName>
</protein>
<evidence type="ECO:0000256" key="5">
    <source>
        <dbReference type="ARBA" id="ARBA00022676"/>
    </source>
</evidence>
<keyword evidence="10 16" id="KW-0472">Membrane</keyword>
<evidence type="ECO:0000256" key="1">
    <source>
        <dbReference type="ARBA" id="ARBA00004236"/>
    </source>
</evidence>
<dbReference type="InterPro" id="IPR050396">
    <property type="entry name" value="Glycosyltr_51/Transpeptidase"/>
</dbReference>
<feature type="domain" description="Penicillin-binding protein transpeptidase" evidence="17">
    <location>
        <begin position="595"/>
        <end position="664"/>
    </location>
</feature>
<dbReference type="PANTHER" id="PTHR32282">
    <property type="entry name" value="BINDING PROTEIN TRANSPEPTIDASE, PUTATIVE-RELATED"/>
    <property type="match status" value="1"/>
</dbReference>
<accession>A0A5J4KDL3</accession>
<evidence type="ECO:0000256" key="14">
    <source>
        <dbReference type="ARBA" id="ARBA00049902"/>
    </source>
</evidence>
<keyword evidence="2" id="KW-1003">Cell membrane</keyword>
<dbReference type="PANTHER" id="PTHR32282:SF11">
    <property type="entry name" value="PENICILLIN-BINDING PROTEIN 1B"/>
    <property type="match status" value="1"/>
</dbReference>
<dbReference type="SUPFAM" id="SSF56601">
    <property type="entry name" value="beta-lactamase/transpeptidase-like"/>
    <property type="match status" value="1"/>
</dbReference>
<dbReference type="GO" id="GO:0005886">
    <property type="term" value="C:plasma membrane"/>
    <property type="evidence" value="ECO:0007669"/>
    <property type="project" value="UniProtKB-SubCell"/>
</dbReference>
<keyword evidence="16" id="KW-0812">Transmembrane</keyword>
<comment type="catalytic activity">
    <reaction evidence="14">
        <text>[GlcNAc-(1-&gt;4)-Mur2Ac(oyl-L-Ala-gamma-D-Glu-L-Lys-D-Ala-D-Ala)](n)-di-trans,octa-cis-undecaprenyl diphosphate + beta-D-GlcNAc-(1-&gt;4)-Mur2Ac(oyl-L-Ala-gamma-D-Glu-L-Lys-D-Ala-D-Ala)-di-trans,octa-cis-undecaprenyl diphosphate = [GlcNAc-(1-&gt;4)-Mur2Ac(oyl-L-Ala-gamma-D-Glu-L-Lys-D-Ala-D-Ala)](n+1)-di-trans,octa-cis-undecaprenyl diphosphate + di-trans,octa-cis-undecaprenyl diphosphate + H(+)</text>
        <dbReference type="Rhea" id="RHEA:23708"/>
        <dbReference type="Rhea" id="RHEA-COMP:9602"/>
        <dbReference type="Rhea" id="RHEA-COMP:9603"/>
        <dbReference type="ChEBI" id="CHEBI:15378"/>
        <dbReference type="ChEBI" id="CHEBI:58405"/>
        <dbReference type="ChEBI" id="CHEBI:60033"/>
        <dbReference type="ChEBI" id="CHEBI:78435"/>
        <dbReference type="EC" id="2.4.99.28"/>
    </reaction>
</comment>
<dbReference type="Gene3D" id="1.10.3810.10">
    <property type="entry name" value="Biosynthetic peptidoglycan transglycosylase-like"/>
    <property type="match status" value="1"/>
</dbReference>
<dbReference type="Pfam" id="PF00912">
    <property type="entry name" value="Transgly"/>
    <property type="match status" value="1"/>
</dbReference>
<keyword evidence="20" id="KW-1185">Reference proteome</keyword>
<dbReference type="GO" id="GO:0008955">
    <property type="term" value="F:peptidoglycan glycosyltransferase activity"/>
    <property type="evidence" value="ECO:0007669"/>
    <property type="project" value="UniProtKB-EC"/>
</dbReference>
<keyword evidence="4" id="KW-0645">Protease</keyword>
<evidence type="ECO:0000256" key="12">
    <source>
        <dbReference type="ARBA" id="ARBA00023316"/>
    </source>
</evidence>
<sequence>MSDNKNPYSDSNQPAENNPPPKTGGLLRNYKNQQPDQNTPNGQPNPGGPTRNNSSLLRGPFGQYSPAQNGGQYPQGQPGPGMPPANGPQNPPPSQYPAGAPQQWSPTRQPQPGQQYPGQQFPVQPVAPQPPMRQRSGLLSNTVDMMRRFSGKMAAVANHGQPPVQPPDPYMALYRPAPTPAPEVFSTQRSRPWKRSRVLRINKQIRQRRLKANKGGPSKVLTIAIASLLALVVLASFGSTAYGYSYYLQQQPKMAAYTSQHIDQNTRIYDRNGVLLYDAYDNTTSAYSGRRVTVRYEDIPLVMQNAMTAIEDKTFWTNSGIDPLAIIRAGASNYGGGSTLTQQVIKNMSHDAAPSYQRKLNEASMAIGLTQQYPKTKIMELYFNVAPFGAQTYGVEVATEDYFKLTPTCQANQVCTPGISKLDYNTKTKKHDPILGLARASFLALQPNGPSATDPTAGPGNKERALARQKLVLNAMINQGMTIDGKPDSPLITPAIAKQAEDLMAKQTFTSYVRKKLAPHFVDYVIQQVEDALGGGEVGAHAFKTGGYNIQTTVDAHLVDYTEKAITRHIYKPESQKVTNQVLTLNVDNNVNDAAAVVMDSKTGEILSMVGSANYDSDSIKVKGQFNAATHPRQPGSTFKPIDYATAFQMGWNPGTVVQDNRTYFPTQYNVGLQIPPTDDAARALAGTDAMFFPSNYMQSWTDTASTIRKATASSLNIPAVKALQFTGKDAVLNTAQRLGITTLRNSGLSMAIGSEEVSPLQMANAYQTFANGGVRVQPQSILNIWDNQGHNLYHYDTGKPISGRVFSPQVSYLMTSVLIDEPDRHAEFLDDHDLSFADIDSNCAVNPACEHQVATKTGTTDGFIDNWTIGYTPDVTVAVWVGNADNTPMEHVIGITGAAPIWHSVMERTLGYCNKVYNGNLYQTGDDIDCGPNYNFRFSQHPKWKFDVPGGIHKASLSTFNGLAGSGQYDWVIDGQDPLQR</sequence>
<evidence type="ECO:0000259" key="17">
    <source>
        <dbReference type="Pfam" id="PF00905"/>
    </source>
</evidence>
<dbReference type="GO" id="GO:0030288">
    <property type="term" value="C:outer membrane-bounded periplasmic space"/>
    <property type="evidence" value="ECO:0007669"/>
    <property type="project" value="TreeGrafter"/>
</dbReference>
<evidence type="ECO:0000256" key="6">
    <source>
        <dbReference type="ARBA" id="ARBA00022679"/>
    </source>
</evidence>
<dbReference type="Pfam" id="PF00905">
    <property type="entry name" value="Transpeptidase"/>
    <property type="match status" value="2"/>
</dbReference>
<evidence type="ECO:0000313" key="20">
    <source>
        <dbReference type="Proteomes" id="UP000326912"/>
    </source>
</evidence>
<keyword evidence="16" id="KW-1133">Transmembrane helix</keyword>
<keyword evidence="12" id="KW-0961">Cell wall biogenesis/degradation</keyword>
<keyword evidence="11" id="KW-0511">Multifunctional enzyme</keyword>
<dbReference type="InterPro" id="IPR036950">
    <property type="entry name" value="PBP_transglycosylase"/>
</dbReference>
<dbReference type="GO" id="GO:0009002">
    <property type="term" value="F:serine-type D-Ala-D-Ala carboxypeptidase activity"/>
    <property type="evidence" value="ECO:0007669"/>
    <property type="project" value="UniProtKB-EC"/>
</dbReference>
<evidence type="ECO:0000256" key="15">
    <source>
        <dbReference type="SAM" id="MobiDB-lite"/>
    </source>
</evidence>
<dbReference type="SUPFAM" id="SSF53955">
    <property type="entry name" value="Lysozyme-like"/>
    <property type="match status" value="1"/>
</dbReference>
<dbReference type="EMBL" id="BKZW01000001">
    <property type="protein sequence ID" value="GER87098.1"/>
    <property type="molecule type" value="Genomic_DNA"/>
</dbReference>
<organism evidence="19 20">
    <name type="scientific">Dictyobacter vulcani</name>
    <dbReference type="NCBI Taxonomy" id="2607529"/>
    <lineage>
        <taxon>Bacteria</taxon>
        <taxon>Bacillati</taxon>
        <taxon>Chloroflexota</taxon>
        <taxon>Ktedonobacteria</taxon>
        <taxon>Ktedonobacterales</taxon>
        <taxon>Dictyobacteraceae</taxon>
        <taxon>Dictyobacter</taxon>
    </lineage>
</organism>
<dbReference type="Gene3D" id="3.40.710.10">
    <property type="entry name" value="DD-peptidase/beta-lactamase superfamily"/>
    <property type="match status" value="1"/>
</dbReference>
<keyword evidence="9" id="KW-0573">Peptidoglycan synthesis</keyword>
<evidence type="ECO:0000256" key="11">
    <source>
        <dbReference type="ARBA" id="ARBA00023268"/>
    </source>
</evidence>
<keyword evidence="3" id="KW-0121">Carboxypeptidase</keyword>
<dbReference type="RefSeq" id="WP_151755133.1">
    <property type="nucleotide sequence ID" value="NZ_BKZW01000001.1"/>
</dbReference>
<evidence type="ECO:0000256" key="10">
    <source>
        <dbReference type="ARBA" id="ARBA00023136"/>
    </source>
</evidence>
<evidence type="ECO:0000256" key="9">
    <source>
        <dbReference type="ARBA" id="ARBA00022984"/>
    </source>
</evidence>
<keyword evidence="6" id="KW-0808">Transferase</keyword>
<keyword evidence="7" id="KW-0378">Hydrolase</keyword>
<dbReference type="GO" id="GO:0009252">
    <property type="term" value="P:peptidoglycan biosynthetic process"/>
    <property type="evidence" value="ECO:0007669"/>
    <property type="project" value="UniProtKB-KW"/>
</dbReference>
<evidence type="ECO:0000259" key="18">
    <source>
        <dbReference type="Pfam" id="PF00912"/>
    </source>
</evidence>
<feature type="transmembrane region" description="Helical" evidence="16">
    <location>
        <begin position="220"/>
        <end position="244"/>
    </location>
</feature>
<comment type="subcellular location">
    <subcellularLocation>
        <location evidence="1">Cell membrane</location>
    </subcellularLocation>
</comment>
<evidence type="ECO:0000256" key="16">
    <source>
        <dbReference type="SAM" id="Phobius"/>
    </source>
</evidence>
<dbReference type="GO" id="GO:0071555">
    <property type="term" value="P:cell wall organization"/>
    <property type="evidence" value="ECO:0007669"/>
    <property type="project" value="UniProtKB-KW"/>
</dbReference>
<evidence type="ECO:0000256" key="13">
    <source>
        <dbReference type="ARBA" id="ARBA00034000"/>
    </source>
</evidence>